<dbReference type="EMBL" id="KB008048">
    <property type="protein sequence ID" value="ELR14633.1"/>
    <property type="molecule type" value="Genomic_DNA"/>
</dbReference>
<keyword evidence="1" id="KW-0223">Dioxygenase</keyword>
<evidence type="ECO:0000313" key="1">
    <source>
        <dbReference type="EMBL" id="ELR14633.1"/>
    </source>
</evidence>
<dbReference type="Proteomes" id="UP000011083">
    <property type="component" value="Unassembled WGS sequence"/>
</dbReference>
<keyword evidence="2" id="KW-1185">Reference proteome</keyword>
<dbReference type="PANTHER" id="PTHR37563:SF2">
    <property type="entry name" value="PHYTANOYL-COA DIOXYGENASE FAMILY PROTEIN (AFU_ORTHOLOGUE AFUA_2G03330)"/>
    <property type="match status" value="1"/>
</dbReference>
<gene>
    <name evidence="1" type="ORF">ACA1_066740</name>
</gene>
<dbReference type="AlphaFoldDB" id="L8GPS5"/>
<dbReference type="RefSeq" id="XP_004336646.1">
    <property type="nucleotide sequence ID" value="XM_004336598.1"/>
</dbReference>
<dbReference type="PANTHER" id="PTHR37563">
    <property type="entry name" value="PHYTANOYL-COA DIOXYGENASE FAMILY PROTEIN (AFU_ORTHOLOGUE AFUA_2G03330)"/>
    <property type="match status" value="1"/>
</dbReference>
<reference evidence="1 2" key="1">
    <citation type="journal article" date="2013" name="Genome Biol.">
        <title>Genome of Acanthamoeba castellanii highlights extensive lateral gene transfer and early evolution of tyrosine kinase signaling.</title>
        <authorList>
            <person name="Clarke M."/>
            <person name="Lohan A.J."/>
            <person name="Liu B."/>
            <person name="Lagkouvardos I."/>
            <person name="Roy S."/>
            <person name="Zafar N."/>
            <person name="Bertelli C."/>
            <person name="Schilde C."/>
            <person name="Kianianmomeni A."/>
            <person name="Burglin T.R."/>
            <person name="Frech C."/>
            <person name="Turcotte B."/>
            <person name="Kopec K.O."/>
            <person name="Synnott J.M."/>
            <person name="Choo C."/>
            <person name="Paponov I."/>
            <person name="Finkler A."/>
            <person name="Soon Heng Tan C."/>
            <person name="Hutchins A.P."/>
            <person name="Weinmeier T."/>
            <person name="Rattei T."/>
            <person name="Chu J.S."/>
            <person name="Gimenez G."/>
            <person name="Irimia M."/>
            <person name="Rigden D.J."/>
            <person name="Fitzpatrick D.A."/>
            <person name="Lorenzo-Morales J."/>
            <person name="Bateman A."/>
            <person name="Chiu C.H."/>
            <person name="Tang P."/>
            <person name="Hegemann P."/>
            <person name="Fromm H."/>
            <person name="Raoult D."/>
            <person name="Greub G."/>
            <person name="Miranda-Saavedra D."/>
            <person name="Chen N."/>
            <person name="Nash P."/>
            <person name="Ginger M.L."/>
            <person name="Horn M."/>
            <person name="Schaap P."/>
            <person name="Caler L."/>
            <person name="Loftus B."/>
        </authorList>
    </citation>
    <scope>NUCLEOTIDE SEQUENCE [LARGE SCALE GENOMIC DNA]</scope>
    <source>
        <strain evidence="1 2">Neff</strain>
    </source>
</reference>
<protein>
    <submittedName>
        <fullName evidence="1">Phytanoyl-CoA dioxygenase</fullName>
    </submittedName>
</protein>
<dbReference type="OrthoDB" id="420046at2759"/>
<dbReference type="GeneID" id="14915237"/>
<dbReference type="OMA" id="HAGGANC"/>
<dbReference type="VEuPathDB" id="AmoebaDB:ACA1_066740"/>
<name>L8GPS5_ACACF</name>
<dbReference type="Pfam" id="PF05721">
    <property type="entry name" value="PhyH"/>
    <property type="match status" value="1"/>
</dbReference>
<dbReference type="KEGG" id="acan:ACA1_066740"/>
<accession>L8GPS5</accession>
<proteinExistence type="predicted"/>
<dbReference type="SUPFAM" id="SSF51197">
    <property type="entry name" value="Clavaminate synthase-like"/>
    <property type="match status" value="1"/>
</dbReference>
<sequence>MEGADASGRASQLTADGTKALFDAGRAARVVGMNGYCIVRSAIDPTFLRDTVRPAFDAHFTSVVLPRRPQPNRGPGRYQAVLPLTAPFIDPRLVGADMIVRVLDHLLGPDFVLSLASSHVALPGCEQQEPHIDYEPLFDTFLPLPPYCVYVHIPLVDLTPDNGPTEFWSGSPHMAISSVISSLREFSSLPIDVLPSDKVLLNVGDVVIKDMRCFHRGTANTTDQARPMLSLIYSRKWYRLPYEKLYKEEGYPPMAIKKKDLDRLPPHLQPMFRFCRVAEPEQALEDQTQPSA</sequence>
<dbReference type="Gene3D" id="2.60.120.620">
    <property type="entry name" value="q2cbj1_9rhob like domain"/>
    <property type="match status" value="1"/>
</dbReference>
<dbReference type="InterPro" id="IPR051961">
    <property type="entry name" value="Fungal_Metabolite_Diox"/>
</dbReference>
<dbReference type="GO" id="GO:0051213">
    <property type="term" value="F:dioxygenase activity"/>
    <property type="evidence" value="ECO:0007669"/>
    <property type="project" value="UniProtKB-KW"/>
</dbReference>
<organism evidence="1 2">
    <name type="scientific">Acanthamoeba castellanii (strain ATCC 30010 / Neff)</name>
    <dbReference type="NCBI Taxonomy" id="1257118"/>
    <lineage>
        <taxon>Eukaryota</taxon>
        <taxon>Amoebozoa</taxon>
        <taxon>Discosea</taxon>
        <taxon>Longamoebia</taxon>
        <taxon>Centramoebida</taxon>
        <taxon>Acanthamoebidae</taxon>
        <taxon>Acanthamoeba</taxon>
    </lineage>
</organism>
<dbReference type="InterPro" id="IPR008775">
    <property type="entry name" value="Phytyl_CoA_dOase-like"/>
</dbReference>
<keyword evidence="1" id="KW-0560">Oxidoreductase</keyword>
<evidence type="ECO:0000313" key="2">
    <source>
        <dbReference type="Proteomes" id="UP000011083"/>
    </source>
</evidence>